<name>A6G595_9BACT</name>
<gene>
    <name evidence="3" type="ORF">PPSIR1_07183</name>
</gene>
<accession>A6G595</accession>
<reference evidence="3 4" key="1">
    <citation type="submission" date="2007-06" db="EMBL/GenBank/DDBJ databases">
        <authorList>
            <person name="Shimkets L."/>
            <person name="Ferriera S."/>
            <person name="Johnson J."/>
            <person name="Kravitz S."/>
            <person name="Beeson K."/>
            <person name="Sutton G."/>
            <person name="Rogers Y.-H."/>
            <person name="Friedman R."/>
            <person name="Frazier M."/>
            <person name="Venter J.C."/>
        </authorList>
    </citation>
    <scope>NUCLEOTIDE SEQUENCE [LARGE SCALE GENOMIC DNA]</scope>
    <source>
        <strain evidence="3 4">SIR-1</strain>
    </source>
</reference>
<proteinExistence type="predicted"/>
<dbReference type="AlphaFoldDB" id="A6G595"/>
<evidence type="ECO:0000256" key="1">
    <source>
        <dbReference type="SAM" id="MobiDB-lite"/>
    </source>
</evidence>
<dbReference type="OrthoDB" id="5507530at2"/>
<dbReference type="EMBL" id="ABCS01000024">
    <property type="protein sequence ID" value="EDM79007.1"/>
    <property type="molecule type" value="Genomic_DNA"/>
</dbReference>
<evidence type="ECO:0000313" key="3">
    <source>
        <dbReference type="EMBL" id="EDM79007.1"/>
    </source>
</evidence>
<sequence length="430" mass="45034">MAELGVCAALGLVVLGATACGGSPPVGGEDRAVRPDVSSEASAPDPGCDLDEAAHSDLSPDDSAPAICCINRSSVDPVALTDACGWGAYRGESQQSDCVHAFEGGELRLSPVLGLDRDAALALHARGFEGEHAITSLDGGASLSAHEDRRWAFFEGPAGTTWRASWLASACPEAAMAGVIEQLATADDEAEQPPRAHPALGDAPGEVAAGSLLAAFAPDASAPAVAAMLPPDESTKTRRPLPSVALRRLGVLMSAVAAEDLEAFRATLAPDARVGLPDRRELGARPIVDPSRELDGRETLDALRRASARLPAAQAHCPLPDRRLLPAIERGELPLWCLWTSEDGLDVLVFALRPEGFSYVGLFPERPAAPIVVDGQPPAPPLYPRPELRCPDPHALLYPGTCPELEAELRAEQAFDGEDTTLADDAGEDY</sequence>
<comment type="caution">
    <text evidence="3">The sequence shown here is derived from an EMBL/GenBank/DDBJ whole genome shotgun (WGS) entry which is preliminary data.</text>
</comment>
<protein>
    <submittedName>
        <fullName evidence="3">Uncharacterized protein</fullName>
    </submittedName>
</protein>
<keyword evidence="2" id="KW-0732">Signal</keyword>
<feature type="chain" id="PRO_5002695133" evidence="2">
    <location>
        <begin position="20"/>
        <end position="430"/>
    </location>
</feature>
<evidence type="ECO:0000313" key="4">
    <source>
        <dbReference type="Proteomes" id="UP000005801"/>
    </source>
</evidence>
<evidence type="ECO:0000256" key="2">
    <source>
        <dbReference type="SAM" id="SignalP"/>
    </source>
</evidence>
<dbReference type="Proteomes" id="UP000005801">
    <property type="component" value="Unassembled WGS sequence"/>
</dbReference>
<feature type="region of interest" description="Disordered" evidence="1">
    <location>
        <begin position="25"/>
        <end position="59"/>
    </location>
</feature>
<keyword evidence="4" id="KW-1185">Reference proteome</keyword>
<feature type="signal peptide" evidence="2">
    <location>
        <begin position="1"/>
        <end position="19"/>
    </location>
</feature>
<organism evidence="3 4">
    <name type="scientific">Plesiocystis pacifica SIR-1</name>
    <dbReference type="NCBI Taxonomy" id="391625"/>
    <lineage>
        <taxon>Bacteria</taxon>
        <taxon>Pseudomonadati</taxon>
        <taxon>Myxococcota</taxon>
        <taxon>Polyangia</taxon>
        <taxon>Nannocystales</taxon>
        <taxon>Nannocystaceae</taxon>
        <taxon>Plesiocystis</taxon>
    </lineage>
</organism>
<dbReference type="RefSeq" id="WP_006971894.1">
    <property type="nucleotide sequence ID" value="NZ_ABCS01000024.1"/>
</dbReference>